<reference evidence="4" key="1">
    <citation type="journal article" date="2021" name="PeerJ">
        <title>Extensive microbial diversity within the chicken gut microbiome revealed by metagenomics and culture.</title>
        <authorList>
            <person name="Gilroy R."/>
            <person name="Ravi A."/>
            <person name="Getino M."/>
            <person name="Pursley I."/>
            <person name="Horton D.L."/>
            <person name="Alikhan N.F."/>
            <person name="Baker D."/>
            <person name="Gharbi K."/>
            <person name="Hall N."/>
            <person name="Watson M."/>
            <person name="Adriaenssens E.M."/>
            <person name="Foster-Nyarko E."/>
            <person name="Jarju S."/>
            <person name="Secka A."/>
            <person name="Antonio M."/>
            <person name="Oren A."/>
            <person name="Chaudhuri R.R."/>
            <person name="La Ragione R."/>
            <person name="Hildebrand F."/>
            <person name="Pallen M.J."/>
        </authorList>
    </citation>
    <scope>NUCLEOTIDE SEQUENCE</scope>
    <source>
        <strain evidence="4">7318</strain>
    </source>
</reference>
<dbReference type="PANTHER" id="PTHR30404">
    <property type="entry name" value="N-ACETYLMURAMOYL-L-ALANINE AMIDASE"/>
    <property type="match status" value="1"/>
</dbReference>
<reference evidence="4" key="2">
    <citation type="submission" date="2021-09" db="EMBL/GenBank/DDBJ databases">
        <authorList>
            <person name="Gilroy R."/>
        </authorList>
    </citation>
    <scope>NUCLEOTIDE SEQUENCE</scope>
    <source>
        <strain evidence="4">7318</strain>
    </source>
</reference>
<dbReference type="GO" id="GO:0008745">
    <property type="term" value="F:N-acetylmuramoyl-L-alanine amidase activity"/>
    <property type="evidence" value="ECO:0007669"/>
    <property type="project" value="UniProtKB-EC"/>
</dbReference>
<feature type="signal peptide" evidence="2">
    <location>
        <begin position="1"/>
        <end position="26"/>
    </location>
</feature>
<organism evidence="4 5">
    <name type="scientific">Megamonas hypermegale</name>
    <dbReference type="NCBI Taxonomy" id="158847"/>
    <lineage>
        <taxon>Bacteria</taxon>
        <taxon>Bacillati</taxon>
        <taxon>Bacillota</taxon>
        <taxon>Negativicutes</taxon>
        <taxon>Selenomonadales</taxon>
        <taxon>Selenomonadaceae</taxon>
        <taxon>Megamonas</taxon>
    </lineage>
</organism>
<dbReference type="Proteomes" id="UP000780768">
    <property type="component" value="Unassembled WGS sequence"/>
</dbReference>
<comment type="caution">
    <text evidence="4">The sequence shown here is derived from an EMBL/GenBank/DDBJ whole genome shotgun (WGS) entry which is preliminary data.</text>
</comment>
<keyword evidence="2" id="KW-0732">Signal</keyword>
<dbReference type="RefSeq" id="WP_303996553.1">
    <property type="nucleotide sequence ID" value="NZ_DXWG01000006.1"/>
</dbReference>
<sequence>MSFLLKKLFIFSLMVMLLAVPGISFAKTATIKNVSYTVESTEHGVQYLHVEIATNRPVEEFSANINPNNPSQLIFRMKDARISSIPRQENLDGEIGRKIFLQEMDNDYVQGKLYTKGELIKSSYRIYALEKDDTHKTDGIAIDITFAGAALKKVKDNGNNIDIGDLSGKTITIDPGHGGSDTGAIGPSGYTEKEATLAISQNLADILTWNGANVVMTRTGDTDVYGPNASAANELQARVNVGNNVNSDIFVSIHCNAFSSSAANGTETFYYGGSYNGRRLAAAIQSEMVNTSKLRDRGASTANFYVLKRSAMPAVLVETAFITNYNEEAMLSDPQWQKQFAEAIARGISEYFNR</sequence>
<dbReference type="CDD" id="cd02696">
    <property type="entry name" value="MurNAc-LAA"/>
    <property type="match status" value="1"/>
</dbReference>
<evidence type="ECO:0000313" key="4">
    <source>
        <dbReference type="EMBL" id="HJF84999.1"/>
    </source>
</evidence>
<dbReference type="Pfam" id="PF01520">
    <property type="entry name" value="Amidase_3"/>
    <property type="match status" value="1"/>
</dbReference>
<dbReference type="EC" id="3.5.1.28" evidence="4"/>
<proteinExistence type="predicted"/>
<dbReference type="SUPFAM" id="SSF53187">
    <property type="entry name" value="Zn-dependent exopeptidases"/>
    <property type="match status" value="1"/>
</dbReference>
<dbReference type="SMART" id="SM00646">
    <property type="entry name" value="Ami_3"/>
    <property type="match status" value="1"/>
</dbReference>
<accession>A0A921HNU5</accession>
<evidence type="ECO:0000256" key="2">
    <source>
        <dbReference type="SAM" id="SignalP"/>
    </source>
</evidence>
<dbReference type="EMBL" id="DYVR01000135">
    <property type="protein sequence ID" value="HJF84999.1"/>
    <property type="molecule type" value="Genomic_DNA"/>
</dbReference>
<keyword evidence="1 4" id="KW-0378">Hydrolase</keyword>
<protein>
    <submittedName>
        <fullName evidence="4">N-acetylmuramoyl-L-alanine amidase</fullName>
        <ecNumber evidence="4">3.5.1.28</ecNumber>
    </submittedName>
</protein>
<dbReference type="AlphaFoldDB" id="A0A921HNU5"/>
<dbReference type="GO" id="GO:0030288">
    <property type="term" value="C:outer membrane-bounded periplasmic space"/>
    <property type="evidence" value="ECO:0007669"/>
    <property type="project" value="TreeGrafter"/>
</dbReference>
<gene>
    <name evidence="4" type="ORF">K8V65_05000</name>
</gene>
<dbReference type="Gene3D" id="3.40.630.40">
    <property type="entry name" value="Zn-dependent exopeptidases"/>
    <property type="match status" value="1"/>
</dbReference>
<feature type="domain" description="MurNAc-LAA" evidence="3">
    <location>
        <begin position="239"/>
        <end position="349"/>
    </location>
</feature>
<dbReference type="PANTHER" id="PTHR30404:SF0">
    <property type="entry name" value="N-ACETYLMURAMOYL-L-ALANINE AMIDASE AMIC"/>
    <property type="match status" value="1"/>
</dbReference>
<dbReference type="InterPro" id="IPR050695">
    <property type="entry name" value="N-acetylmuramoyl_amidase_3"/>
</dbReference>
<dbReference type="GO" id="GO:0009253">
    <property type="term" value="P:peptidoglycan catabolic process"/>
    <property type="evidence" value="ECO:0007669"/>
    <property type="project" value="InterPro"/>
</dbReference>
<dbReference type="InterPro" id="IPR002508">
    <property type="entry name" value="MurNAc-LAA_cat"/>
</dbReference>
<feature type="chain" id="PRO_5036780317" evidence="2">
    <location>
        <begin position="27"/>
        <end position="354"/>
    </location>
</feature>
<evidence type="ECO:0000256" key="1">
    <source>
        <dbReference type="ARBA" id="ARBA00022801"/>
    </source>
</evidence>
<name>A0A921HNU5_9FIRM</name>
<evidence type="ECO:0000313" key="5">
    <source>
        <dbReference type="Proteomes" id="UP000780768"/>
    </source>
</evidence>
<evidence type="ECO:0000259" key="3">
    <source>
        <dbReference type="SMART" id="SM00646"/>
    </source>
</evidence>